<dbReference type="GO" id="GO:0030121">
    <property type="term" value="C:AP-1 adaptor complex"/>
    <property type="evidence" value="ECO:0007669"/>
    <property type="project" value="InterPro"/>
</dbReference>
<reference evidence="15 16" key="1">
    <citation type="submission" date="2020-05" db="EMBL/GenBank/DDBJ databases">
        <authorList>
            <person name="Campoy J."/>
            <person name="Schneeberger K."/>
            <person name="Spophaly S."/>
        </authorList>
    </citation>
    <scope>NUCLEOTIDE SEQUENCE [LARGE SCALE GENOMIC DNA]</scope>
    <source>
        <strain evidence="15">PruArmRojPasFocal</strain>
    </source>
</reference>
<evidence type="ECO:0000259" key="14">
    <source>
        <dbReference type="Pfam" id="PF04784"/>
    </source>
</evidence>
<dbReference type="GO" id="GO:0006886">
    <property type="term" value="P:intracellular protein transport"/>
    <property type="evidence" value="ECO:0007669"/>
    <property type="project" value="InterPro"/>
</dbReference>
<dbReference type="InterPro" id="IPR022775">
    <property type="entry name" value="AP_mu_sigma_su"/>
</dbReference>
<evidence type="ECO:0000313" key="16">
    <source>
        <dbReference type="Proteomes" id="UP000507222"/>
    </source>
</evidence>
<evidence type="ECO:0000256" key="12">
    <source>
        <dbReference type="SAM" id="MobiDB-lite"/>
    </source>
</evidence>
<evidence type="ECO:0000256" key="6">
    <source>
        <dbReference type="ARBA" id="ARBA00023034"/>
    </source>
</evidence>
<dbReference type="FunFam" id="3.30.450.60:FF:000007">
    <property type="entry name" value="AP complex subunit sigma"/>
    <property type="match status" value="1"/>
</dbReference>
<dbReference type="GO" id="GO:0016482">
    <property type="term" value="P:cytosolic transport"/>
    <property type="evidence" value="ECO:0007669"/>
    <property type="project" value="UniProtKB-ARBA"/>
</dbReference>
<dbReference type="Pfam" id="PF01217">
    <property type="entry name" value="Clat_adaptor_s"/>
    <property type="match status" value="1"/>
</dbReference>
<keyword evidence="5" id="KW-0653">Protein transport</keyword>
<comment type="subunit">
    <text evidence="10">Adaptor protein complex 1 (AP-1) is a heterotetramer composed of two large adaptins (gamma-type subunit and beta-type subunit), a medium adaptin (mu-type subunit) and a small adaptin (sigma-type subunit).</text>
</comment>
<keyword evidence="6" id="KW-0333">Golgi apparatus</keyword>
<keyword evidence="4" id="KW-0813">Transport</keyword>
<feature type="domain" description="DUF547" evidence="14">
    <location>
        <begin position="362"/>
        <end position="493"/>
    </location>
</feature>
<organism evidence="15 16">
    <name type="scientific">Prunus armeniaca</name>
    <name type="common">Apricot</name>
    <name type="synonym">Armeniaca vulgaris</name>
    <dbReference type="NCBI Taxonomy" id="36596"/>
    <lineage>
        <taxon>Eukaryota</taxon>
        <taxon>Viridiplantae</taxon>
        <taxon>Streptophyta</taxon>
        <taxon>Embryophyta</taxon>
        <taxon>Tracheophyta</taxon>
        <taxon>Spermatophyta</taxon>
        <taxon>Magnoliopsida</taxon>
        <taxon>eudicotyledons</taxon>
        <taxon>Gunneridae</taxon>
        <taxon>Pentapetalae</taxon>
        <taxon>rosids</taxon>
        <taxon>fabids</taxon>
        <taxon>Rosales</taxon>
        <taxon>Rosaceae</taxon>
        <taxon>Amygdaloideae</taxon>
        <taxon>Amygdaleae</taxon>
        <taxon>Prunus</taxon>
    </lineage>
</organism>
<name>A0A6J5US07_PRUAR</name>
<dbReference type="PROSITE" id="PS00989">
    <property type="entry name" value="CLAT_ADAPTOR_S"/>
    <property type="match status" value="1"/>
</dbReference>
<gene>
    <name evidence="15" type="ORF">CURHAP_LOCUS30648</name>
</gene>
<dbReference type="InterPro" id="IPR006869">
    <property type="entry name" value="DUF547"/>
</dbReference>
<evidence type="ECO:0000256" key="10">
    <source>
        <dbReference type="ARBA" id="ARBA00066271"/>
    </source>
</evidence>
<evidence type="ECO:0000313" key="15">
    <source>
        <dbReference type="EMBL" id="CAB4278802.1"/>
    </source>
</evidence>
<evidence type="ECO:0000256" key="3">
    <source>
        <dbReference type="ARBA" id="ARBA00006972"/>
    </source>
</evidence>
<evidence type="ECO:0000256" key="11">
    <source>
        <dbReference type="ARBA" id="ARBA00082295"/>
    </source>
</evidence>
<dbReference type="CDD" id="cd14831">
    <property type="entry name" value="AP1_sigma"/>
    <property type="match status" value="1"/>
</dbReference>
<dbReference type="InterPro" id="IPR000804">
    <property type="entry name" value="Clathrin_sm-chain_CS"/>
</dbReference>
<dbReference type="GO" id="GO:0005829">
    <property type="term" value="C:cytosol"/>
    <property type="evidence" value="ECO:0007669"/>
    <property type="project" value="GOC"/>
</dbReference>
<accession>A0A6J5US07</accession>
<dbReference type="InterPro" id="IPR044733">
    <property type="entry name" value="AP1_sigma"/>
</dbReference>
<proteinExistence type="inferred from homology"/>
<dbReference type="Proteomes" id="UP000507222">
    <property type="component" value="Unassembled WGS sequence"/>
</dbReference>
<keyword evidence="7" id="KW-0472">Membrane</keyword>
<dbReference type="AlphaFoldDB" id="A0A6J5US07"/>
<protein>
    <recommendedName>
        <fullName evidence="11">Adaptor AP-1 19 kDa protein</fullName>
    </recommendedName>
</protein>
<evidence type="ECO:0000259" key="13">
    <source>
        <dbReference type="Pfam" id="PF01217"/>
    </source>
</evidence>
<dbReference type="GO" id="GO:0035615">
    <property type="term" value="F:clathrin adaptor activity"/>
    <property type="evidence" value="ECO:0007669"/>
    <property type="project" value="InterPro"/>
</dbReference>
<keyword evidence="8" id="KW-0968">Cytoplasmic vesicle</keyword>
<evidence type="ECO:0000256" key="8">
    <source>
        <dbReference type="ARBA" id="ARBA00023329"/>
    </source>
</evidence>
<evidence type="ECO:0000256" key="2">
    <source>
        <dbReference type="ARBA" id="ARBA00004555"/>
    </source>
</evidence>
<dbReference type="PANTHER" id="PTHR23054">
    <property type="entry name" value="TERNARY COMPLEX FACTOR MIP1, LEUCINE-ZIPPER-RELATED"/>
    <property type="match status" value="1"/>
</dbReference>
<dbReference type="InterPro" id="IPR011012">
    <property type="entry name" value="Longin-like_dom_sf"/>
</dbReference>
<dbReference type="PANTHER" id="PTHR23054:SF15">
    <property type="entry name" value="OS08G0515700 PROTEIN"/>
    <property type="match status" value="1"/>
</dbReference>
<dbReference type="SUPFAM" id="SSF64356">
    <property type="entry name" value="SNARE-like"/>
    <property type="match status" value="1"/>
</dbReference>
<evidence type="ECO:0000256" key="9">
    <source>
        <dbReference type="ARBA" id="ARBA00058887"/>
    </source>
</evidence>
<evidence type="ECO:0000256" key="7">
    <source>
        <dbReference type="ARBA" id="ARBA00023136"/>
    </source>
</evidence>
<dbReference type="Pfam" id="PF04784">
    <property type="entry name" value="DUF547"/>
    <property type="match status" value="1"/>
</dbReference>
<evidence type="ECO:0000256" key="1">
    <source>
        <dbReference type="ARBA" id="ARBA00004145"/>
    </source>
</evidence>
<evidence type="ECO:0000256" key="4">
    <source>
        <dbReference type="ARBA" id="ARBA00022448"/>
    </source>
</evidence>
<feature type="domain" description="AP complex mu/sigma subunit" evidence="13">
    <location>
        <begin position="602"/>
        <end position="739"/>
    </location>
</feature>
<evidence type="ECO:0000256" key="5">
    <source>
        <dbReference type="ARBA" id="ARBA00022927"/>
    </source>
</evidence>
<comment type="similarity">
    <text evidence="3">Belongs to the adaptor complexes small subunit family.</text>
</comment>
<dbReference type="EMBL" id="CAEKDK010000005">
    <property type="protein sequence ID" value="CAB4278802.1"/>
    <property type="molecule type" value="Genomic_DNA"/>
</dbReference>
<feature type="compositionally biased region" description="Polar residues" evidence="12">
    <location>
        <begin position="209"/>
        <end position="222"/>
    </location>
</feature>
<sequence length="761" mass="86385">MMMIYAVAQVLSYLGFKCPAPLHRRPVSLSLSQILNQKDLFLFILCNRRRQKMLAVNCSSSSSTCPPPPPLGSHLSGPDNGVLVNMSPTLFSYFNPIVQLDRTLPNKDSLCCDSEEAQGCTIINSFASTPKSSMELKEEIATLELEIMHLERHLLSLYRTAFQGCALPSTPESHLQFKTGHSKLELQVHRGGVVHHDQTSPAHRRVSSDNRNSATSIKASSNWDRKINSRHRSLADHLGETHNDSTLNTPDRLSEDIVRCISSIYCKLANPQTHTCSSASPASSLSSSSIFSSKNPCDSWSPHCNEDATMHHQGLKENSGPYATMIEVLKICLDDDSFNYAAMMLQNFRSLVRSLEKVDVLKMKREEKLVFWINIHNALVMHAYLAYGTHSRVKSTSILKAAYNIGGHCINAYIIQSSILGIRAHHSARWLQTLFHSGRKLKTGSIRHAYALEYPEPLVHFALCSGAYSDPAVRAYRANSIFQDLKLAKKEFIQANVYMYKETKLFLPKILYYFAKDMSLGMLGLLEEINDCLSDIQKNAIRSCMAGKLDKYIHGYLKVQPFAKTNNRLFPRTERTSPSFQRLLWTGEERVVVAAVDWHSLIHFVILVSRQGKVRLTKWFSPYSQKERSKVMRELSGIILNRGPKLCNFVEWRGFKVVYKRYASLYFCMCVDQNDNELETLEIIHHYVEILDRYFGSVCELDLIFNFHKAYYILDELLLAGELQESSKRTVGRMIATHDRFVEVAKEEASSIGTLIAQVRM</sequence>
<comment type="function">
    <text evidence="9">Subunit of clathrin-associated adaptor protein complex 1 that plays a role in protein sorting at the trans-Golgi network and early endosomes (TGN/EE). The AP complexes mediate the recruitment of clathrin to membranes and the recognition of sorting signals within the cytosolic tails of transmembrane cargo molecules.</text>
</comment>
<dbReference type="Gene3D" id="3.30.450.60">
    <property type="match status" value="1"/>
</dbReference>
<comment type="subcellular location">
    <subcellularLocation>
        <location evidence="1">Cytoplasmic vesicle</location>
        <location evidence="1">Clathrin-coated vesicle membrane</location>
        <topology evidence="1">Peripheral membrane protein</topology>
        <orientation evidence="1">Cytoplasmic side</orientation>
    </subcellularLocation>
    <subcellularLocation>
        <location evidence="2">Golgi apparatus</location>
    </subcellularLocation>
</comment>
<feature type="region of interest" description="Disordered" evidence="12">
    <location>
        <begin position="193"/>
        <end position="222"/>
    </location>
</feature>